<dbReference type="EMBL" id="CANTFM010000534">
    <property type="protein sequence ID" value="CAI5724639.1"/>
    <property type="molecule type" value="Genomic_DNA"/>
</dbReference>
<evidence type="ECO:0000313" key="2">
    <source>
        <dbReference type="EMBL" id="CAI5724639.1"/>
    </source>
</evidence>
<evidence type="ECO:0000313" key="3">
    <source>
        <dbReference type="Proteomes" id="UP001162029"/>
    </source>
</evidence>
<dbReference type="AlphaFoldDB" id="A0AAV0TNZ9"/>
<keyword evidence="3" id="KW-1185">Reference proteome</keyword>
<dbReference type="Proteomes" id="UP001162029">
    <property type="component" value="Unassembled WGS sequence"/>
</dbReference>
<protein>
    <submittedName>
        <fullName evidence="2">Uncharacterized protein</fullName>
    </submittedName>
</protein>
<gene>
    <name evidence="2" type="ORF">PDE001_LOCUS3171</name>
</gene>
<comment type="caution">
    <text evidence="2">The sequence shown here is derived from an EMBL/GenBank/DDBJ whole genome shotgun (WGS) entry which is preliminary data.</text>
</comment>
<proteinExistence type="predicted"/>
<feature type="compositionally biased region" description="Basic and acidic residues" evidence="1">
    <location>
        <begin position="77"/>
        <end position="117"/>
    </location>
</feature>
<evidence type="ECO:0000256" key="1">
    <source>
        <dbReference type="SAM" id="MobiDB-lite"/>
    </source>
</evidence>
<organism evidence="2 3">
    <name type="scientific">Peronospora destructor</name>
    <dbReference type="NCBI Taxonomy" id="86335"/>
    <lineage>
        <taxon>Eukaryota</taxon>
        <taxon>Sar</taxon>
        <taxon>Stramenopiles</taxon>
        <taxon>Oomycota</taxon>
        <taxon>Peronosporomycetes</taxon>
        <taxon>Peronosporales</taxon>
        <taxon>Peronosporaceae</taxon>
        <taxon>Peronospora</taxon>
    </lineage>
</organism>
<feature type="region of interest" description="Disordered" evidence="1">
    <location>
        <begin position="44"/>
        <end position="117"/>
    </location>
</feature>
<accession>A0AAV0TNZ9</accession>
<sequence length="117" mass="12930">MGEALKALESASRRELQALAKKLQFCRGNAKSNVILSHAMQFMDDHPNDGEQQVLNALGGSGNAVSVTSPVATKLSLKKEDESRKQPEDESDKQPEDEERKGKTIDESGDQELKRYD</sequence>
<name>A0AAV0TNZ9_9STRA</name>
<reference evidence="2" key="1">
    <citation type="submission" date="2022-12" db="EMBL/GenBank/DDBJ databases">
        <authorList>
            <person name="Webb A."/>
        </authorList>
    </citation>
    <scope>NUCLEOTIDE SEQUENCE</scope>
    <source>
        <strain evidence="2">Pd1</strain>
    </source>
</reference>